<evidence type="ECO:0000313" key="2">
    <source>
        <dbReference type="EMBL" id="NLJ22930.1"/>
    </source>
</evidence>
<accession>A0A7K4AIW2</accession>
<dbReference type="SUPFAM" id="SSF46785">
    <property type="entry name" value="Winged helix' DNA-binding domain"/>
    <property type="match status" value="1"/>
</dbReference>
<dbReference type="InterPro" id="IPR036390">
    <property type="entry name" value="WH_DNA-bd_sf"/>
</dbReference>
<dbReference type="Pfam" id="PF14947">
    <property type="entry name" value="HTH_45"/>
    <property type="match status" value="1"/>
</dbReference>
<protein>
    <recommendedName>
        <fullName evidence="1">ArnR1-like winged helix-turn-helix domain-containing protein</fullName>
    </recommendedName>
</protein>
<comment type="caution">
    <text evidence="2">The sequence shown here is derived from an EMBL/GenBank/DDBJ whole genome shotgun (WGS) entry which is preliminary data.</text>
</comment>
<feature type="domain" description="ArnR1-like winged helix-turn-helix" evidence="1">
    <location>
        <begin position="7"/>
        <end position="90"/>
    </location>
</feature>
<organism evidence="2 3">
    <name type="scientific">Methanothrix soehngenii</name>
    <name type="common">Methanosaeta concilii</name>
    <dbReference type="NCBI Taxonomy" id="2223"/>
    <lineage>
        <taxon>Archaea</taxon>
        <taxon>Methanobacteriati</taxon>
        <taxon>Methanobacteriota</taxon>
        <taxon>Stenosarchaea group</taxon>
        <taxon>Methanomicrobia</taxon>
        <taxon>Methanotrichales</taxon>
        <taxon>Methanotrichaceae</taxon>
        <taxon>Methanothrix</taxon>
    </lineage>
</organism>
<sequence length="102" mass="11748">MVVAKYRPAIKIVLKLLECISKGQSKGRALKTHIIQCANLKTTSAEKYINMLKDAGYIEEKRLAWGAREVIVFELTPLGKSRYEWFKTINDELFVLNEWASE</sequence>
<dbReference type="InterPro" id="IPR038723">
    <property type="entry name" value="ArnR1-like_HTH"/>
</dbReference>
<dbReference type="GeneID" id="10461105"/>
<dbReference type="Gene3D" id="1.10.10.10">
    <property type="entry name" value="Winged helix-like DNA-binding domain superfamily/Winged helix DNA-binding domain"/>
    <property type="match status" value="1"/>
</dbReference>
<dbReference type="RefSeq" id="WP_013719219.1">
    <property type="nucleotide sequence ID" value="NZ_DAITXA010000014.1"/>
</dbReference>
<reference evidence="2 3" key="1">
    <citation type="journal article" date="2020" name="Biotechnol. Biofuels">
        <title>New insights from the biogas microbiome by comprehensive genome-resolved metagenomics of nearly 1600 species originating from multiple anaerobic digesters.</title>
        <authorList>
            <person name="Campanaro S."/>
            <person name="Treu L."/>
            <person name="Rodriguez-R L.M."/>
            <person name="Kovalovszki A."/>
            <person name="Ziels R.M."/>
            <person name="Maus I."/>
            <person name="Zhu X."/>
            <person name="Kougias P.G."/>
            <person name="Basile A."/>
            <person name="Luo G."/>
            <person name="Schluter A."/>
            <person name="Konstantinidis K.T."/>
            <person name="Angelidaki I."/>
        </authorList>
    </citation>
    <scope>NUCLEOTIDE SEQUENCE [LARGE SCALE GENOMIC DNA]</scope>
    <source>
        <strain evidence="2">AS27yjCOA_157</strain>
    </source>
</reference>
<dbReference type="EMBL" id="JAAYUN010000125">
    <property type="protein sequence ID" value="NLJ22930.1"/>
    <property type="molecule type" value="Genomic_DNA"/>
</dbReference>
<dbReference type="Proteomes" id="UP000544742">
    <property type="component" value="Unassembled WGS sequence"/>
</dbReference>
<proteinExistence type="predicted"/>
<dbReference type="AlphaFoldDB" id="A0A7K4AIW2"/>
<evidence type="ECO:0000313" key="3">
    <source>
        <dbReference type="Proteomes" id="UP000544742"/>
    </source>
</evidence>
<dbReference type="OMA" id="RIEWIIT"/>
<dbReference type="InterPro" id="IPR036388">
    <property type="entry name" value="WH-like_DNA-bd_sf"/>
</dbReference>
<evidence type="ECO:0000259" key="1">
    <source>
        <dbReference type="Pfam" id="PF14947"/>
    </source>
</evidence>
<name>A0A7K4AIW2_METSH</name>
<gene>
    <name evidence="2" type="ORF">GX426_07460</name>
</gene>